<evidence type="ECO:0000256" key="3">
    <source>
        <dbReference type="ARBA" id="ARBA00023163"/>
    </source>
</evidence>
<keyword evidence="3" id="KW-0804">Transcription</keyword>
<keyword evidence="2" id="KW-0238">DNA-binding</keyword>
<dbReference type="SMART" id="SM00342">
    <property type="entry name" value="HTH_ARAC"/>
    <property type="match status" value="1"/>
</dbReference>
<dbReference type="InterPro" id="IPR011051">
    <property type="entry name" value="RmlC_Cupin_sf"/>
</dbReference>
<evidence type="ECO:0000313" key="6">
    <source>
        <dbReference type="EMBL" id="MCF5061086.1"/>
    </source>
</evidence>
<evidence type="ECO:0000256" key="2">
    <source>
        <dbReference type="ARBA" id="ARBA00023125"/>
    </source>
</evidence>
<organism evidence="6 7">
    <name type="scientific">Pseudomonas proteolytica</name>
    <dbReference type="NCBI Taxonomy" id="219574"/>
    <lineage>
        <taxon>Bacteria</taxon>
        <taxon>Pseudomonadati</taxon>
        <taxon>Pseudomonadota</taxon>
        <taxon>Gammaproteobacteria</taxon>
        <taxon>Pseudomonadales</taxon>
        <taxon>Pseudomonadaceae</taxon>
        <taxon>Pseudomonas</taxon>
    </lineage>
</organism>
<dbReference type="PROSITE" id="PS01124">
    <property type="entry name" value="HTH_ARAC_FAMILY_2"/>
    <property type="match status" value="1"/>
</dbReference>
<comment type="caution">
    <text evidence="6">The sequence shown here is derived from an EMBL/GenBank/DDBJ whole genome shotgun (WGS) entry which is preliminary data.</text>
</comment>
<dbReference type="PANTHER" id="PTHR46796:SF10">
    <property type="entry name" value="TRANSCRIPTIONAL ACTIVATOR FEAR"/>
    <property type="match status" value="1"/>
</dbReference>
<keyword evidence="7" id="KW-1185">Reference proteome</keyword>
<keyword evidence="1" id="KW-0805">Transcription regulation</keyword>
<dbReference type="SUPFAM" id="SSF51182">
    <property type="entry name" value="RmlC-like cupins"/>
    <property type="match status" value="1"/>
</dbReference>
<dbReference type="RefSeq" id="WP_070996893.1">
    <property type="nucleotide sequence ID" value="NZ_CAXAPR010000048.1"/>
</dbReference>
<reference evidence="6 7" key="1">
    <citation type="submission" date="2019-11" db="EMBL/GenBank/DDBJ databases">
        <title>Epiphytic Pseudomonas syringae from cherry orchards.</title>
        <authorList>
            <person name="Hulin M.T."/>
        </authorList>
    </citation>
    <scope>NUCLEOTIDE SEQUENCE [LARGE SCALE GENOMIC DNA]</scope>
    <source>
        <strain evidence="6 7">PA-6-9F</strain>
    </source>
</reference>
<evidence type="ECO:0000256" key="1">
    <source>
        <dbReference type="ARBA" id="ARBA00023015"/>
    </source>
</evidence>
<protein>
    <submittedName>
        <fullName evidence="6">Helix-turn-helix domain-containing protein</fullName>
    </submittedName>
</protein>
<feature type="domain" description="HTH araC/xylS-type" evidence="5">
    <location>
        <begin position="157"/>
        <end position="255"/>
    </location>
</feature>
<dbReference type="InterPro" id="IPR014710">
    <property type="entry name" value="RmlC-like_jellyroll"/>
</dbReference>
<evidence type="ECO:0000313" key="7">
    <source>
        <dbReference type="Proteomes" id="UP000814172"/>
    </source>
</evidence>
<gene>
    <name evidence="6" type="ORF">GIW75_29575</name>
</gene>
<dbReference type="Gene3D" id="2.60.120.10">
    <property type="entry name" value="Jelly Rolls"/>
    <property type="match status" value="1"/>
</dbReference>
<dbReference type="Gene3D" id="1.10.10.60">
    <property type="entry name" value="Homeodomain-like"/>
    <property type="match status" value="1"/>
</dbReference>
<dbReference type="SUPFAM" id="SSF46689">
    <property type="entry name" value="Homeodomain-like"/>
    <property type="match status" value="1"/>
</dbReference>
<dbReference type="GeneID" id="55539618"/>
<dbReference type="PANTHER" id="PTHR46796">
    <property type="entry name" value="HTH-TYPE TRANSCRIPTIONAL ACTIVATOR RHAS-RELATED"/>
    <property type="match status" value="1"/>
</dbReference>
<dbReference type="EMBL" id="WKEW01000214">
    <property type="protein sequence ID" value="MCF5061086.1"/>
    <property type="molecule type" value="Genomic_DNA"/>
</dbReference>
<dbReference type="Pfam" id="PF12833">
    <property type="entry name" value="HTH_18"/>
    <property type="match status" value="1"/>
</dbReference>
<dbReference type="GO" id="GO:0043565">
    <property type="term" value="F:sequence-specific DNA binding"/>
    <property type="evidence" value="ECO:0007669"/>
    <property type="project" value="InterPro"/>
</dbReference>
<dbReference type="AlphaFoldDB" id="A0AAW5AEH8"/>
<name>A0AAW5AEH8_9PSED</name>
<dbReference type="GO" id="GO:0003700">
    <property type="term" value="F:DNA-binding transcription factor activity"/>
    <property type="evidence" value="ECO:0007669"/>
    <property type="project" value="InterPro"/>
</dbReference>
<dbReference type="InterPro" id="IPR009057">
    <property type="entry name" value="Homeodomain-like_sf"/>
</dbReference>
<accession>A0AAW5AEH8</accession>
<evidence type="ECO:0000259" key="5">
    <source>
        <dbReference type="PROSITE" id="PS01124"/>
    </source>
</evidence>
<dbReference type="Proteomes" id="UP000814172">
    <property type="component" value="Unassembled WGS sequence"/>
</dbReference>
<sequence>MSATPPQSFSLALRSYSGQIELHEHDFHQIVLPQSGSMEIEVDGWGGKVDASQGVVIAAGARHTFLANTRNSFLVLDVLMPPAEQQQPSTAQLLDPLHDKRFFAVRPQIRHLLDYANNNGTWLVNSPEMAQSWSHLLLGSLLQPDAPPNDPGQLILARALTYIEQHLSMPLTVHDIARYAGTSERRLYVLFGQHLKRTPFTHIATLRLNLAVDLLRQTSLSIIDIAHRAGYADQSALSHALKKARNLTPAAVRKQARDH</sequence>
<evidence type="ECO:0000256" key="4">
    <source>
        <dbReference type="ARBA" id="ARBA00037345"/>
    </source>
</evidence>
<dbReference type="InterPro" id="IPR050204">
    <property type="entry name" value="AraC_XylS_family_regulators"/>
</dbReference>
<proteinExistence type="predicted"/>
<dbReference type="InterPro" id="IPR018060">
    <property type="entry name" value="HTH_AraC"/>
</dbReference>
<comment type="function">
    <text evidence="4">Regulatory protein of the TOL plasmid xyl operons. XylS activates the xylXYZLTEGFJQKIH operon required for the degradation of toluene, m-xylene and p-xylene.</text>
</comment>